<dbReference type="Pfam" id="PF02413">
    <property type="entry name" value="Caudo_TAP"/>
    <property type="match status" value="1"/>
</dbReference>
<evidence type="ECO:0000313" key="2">
    <source>
        <dbReference type="Proteomes" id="UP000319138"/>
    </source>
</evidence>
<sequence length="202" mass="22845">MKYELLPKIAQFDKNGFVIVDGWALIYNTDVQTGEFINATYEYVAEGIGLPDHVCLDAPKNVKDNQAIVRNGQKWTYPKDFRGQKIYSIITGAEITITEIGDIPDDYTLLKPASEFDSWDGEKWVLDTEKQHQHDVDVATSQKKQLLSEANAQIEYLQDAADAEMATDAEVALLAALKKYRVLLNRIDVNQAPNIEWPIKPE</sequence>
<comment type="caution">
    <text evidence="1">The sequence shown here is derived from an EMBL/GenBank/DDBJ whole genome shotgun (WGS) entry which is preliminary data.</text>
</comment>
<dbReference type="PANTHER" id="PTHR34413">
    <property type="entry name" value="PROPHAGE TAIL FIBER ASSEMBLY PROTEIN HOMOLOG TFAE-RELATED-RELATED"/>
    <property type="match status" value="1"/>
</dbReference>
<dbReference type="EMBL" id="VMHL01000001">
    <property type="protein sequence ID" value="TSJ91747.1"/>
    <property type="molecule type" value="Genomic_DNA"/>
</dbReference>
<dbReference type="InterPro" id="IPR003458">
    <property type="entry name" value="Phage_T4_Gp38_tail_assem"/>
</dbReference>
<name>A0A556RS60_9GAMM</name>
<dbReference type="PANTHER" id="PTHR34413:SF2">
    <property type="entry name" value="PROPHAGE TAIL FIBER ASSEMBLY PROTEIN HOMOLOG TFAE-RELATED"/>
    <property type="match status" value="1"/>
</dbReference>
<dbReference type="RefSeq" id="WP_144187421.1">
    <property type="nucleotide sequence ID" value="NZ_VMHL01000001.1"/>
</dbReference>
<dbReference type="Proteomes" id="UP000319138">
    <property type="component" value="Unassembled WGS sequence"/>
</dbReference>
<evidence type="ECO:0000313" key="1">
    <source>
        <dbReference type="EMBL" id="TSJ91747.1"/>
    </source>
</evidence>
<proteinExistence type="predicted"/>
<gene>
    <name evidence="1" type="ORF">FPQ14_00305</name>
</gene>
<accession>A0A556RS60</accession>
<dbReference type="InterPro" id="IPR051220">
    <property type="entry name" value="TFA_Chaperone"/>
</dbReference>
<dbReference type="AlphaFoldDB" id="A0A556RS60"/>
<organism evidence="1 2">
    <name type="scientific">Gilliamella apicola</name>
    <dbReference type="NCBI Taxonomy" id="1196095"/>
    <lineage>
        <taxon>Bacteria</taxon>
        <taxon>Pseudomonadati</taxon>
        <taxon>Pseudomonadota</taxon>
        <taxon>Gammaproteobacteria</taxon>
        <taxon>Orbales</taxon>
        <taxon>Orbaceae</taxon>
        <taxon>Gilliamella</taxon>
    </lineage>
</organism>
<protein>
    <submittedName>
        <fullName evidence="1">Tail fiber assembly protein</fullName>
    </submittedName>
</protein>
<reference evidence="1 2" key="1">
    <citation type="submission" date="2019-07" db="EMBL/GenBank/DDBJ databases">
        <title>Gilliamella genomes.</title>
        <authorList>
            <person name="Zheng H."/>
        </authorList>
    </citation>
    <scope>NUCLEOTIDE SEQUENCE [LARGE SCALE GENOMIC DNA]</scope>
    <source>
        <strain evidence="1 2">W8131</strain>
    </source>
</reference>